<dbReference type="InParanoid" id="B9REE9"/>
<evidence type="ECO:0000313" key="1">
    <source>
        <dbReference type="EMBL" id="EEF50757.1"/>
    </source>
</evidence>
<protein>
    <submittedName>
        <fullName evidence="1">Uncharacterized protein</fullName>
    </submittedName>
</protein>
<name>B9REE9_RICCO</name>
<reference evidence="2" key="1">
    <citation type="journal article" date="2010" name="Nat. Biotechnol.">
        <title>Draft genome sequence of the oilseed species Ricinus communis.</title>
        <authorList>
            <person name="Chan A.P."/>
            <person name="Crabtree J."/>
            <person name="Zhao Q."/>
            <person name="Lorenzi H."/>
            <person name="Orvis J."/>
            <person name="Puiu D."/>
            <person name="Melake-Berhan A."/>
            <person name="Jones K.M."/>
            <person name="Redman J."/>
            <person name="Chen G."/>
            <person name="Cahoon E.B."/>
            <person name="Gedil M."/>
            <person name="Stanke M."/>
            <person name="Haas B.J."/>
            <person name="Wortman J.R."/>
            <person name="Fraser-Liggett C.M."/>
            <person name="Ravel J."/>
            <person name="Rabinowicz P.D."/>
        </authorList>
    </citation>
    <scope>NUCLEOTIDE SEQUENCE [LARGE SCALE GENOMIC DNA]</scope>
    <source>
        <strain evidence="2">cv. Hale</strain>
    </source>
</reference>
<dbReference type="AlphaFoldDB" id="B9REE9"/>
<keyword evidence="2" id="KW-1185">Reference proteome</keyword>
<sequence>MIRVNGANIGVEEEDHLGVAGRWRGILRGHAKGLAGACMFVISTERVTGVLDSMGCQYALVLHVLEQSPVDVRNIMIWMKIPKE</sequence>
<accession>B9REE9</accession>
<evidence type="ECO:0000313" key="2">
    <source>
        <dbReference type="Proteomes" id="UP000008311"/>
    </source>
</evidence>
<dbReference type="Proteomes" id="UP000008311">
    <property type="component" value="Unassembled WGS sequence"/>
</dbReference>
<gene>
    <name evidence="1" type="ORF">RCOM_1620920</name>
</gene>
<organism evidence="1 2">
    <name type="scientific">Ricinus communis</name>
    <name type="common">Castor bean</name>
    <dbReference type="NCBI Taxonomy" id="3988"/>
    <lineage>
        <taxon>Eukaryota</taxon>
        <taxon>Viridiplantae</taxon>
        <taxon>Streptophyta</taxon>
        <taxon>Embryophyta</taxon>
        <taxon>Tracheophyta</taxon>
        <taxon>Spermatophyta</taxon>
        <taxon>Magnoliopsida</taxon>
        <taxon>eudicotyledons</taxon>
        <taxon>Gunneridae</taxon>
        <taxon>Pentapetalae</taxon>
        <taxon>rosids</taxon>
        <taxon>fabids</taxon>
        <taxon>Malpighiales</taxon>
        <taxon>Euphorbiaceae</taxon>
        <taxon>Acalyphoideae</taxon>
        <taxon>Acalypheae</taxon>
        <taxon>Ricinus</taxon>
    </lineage>
</organism>
<dbReference type="EMBL" id="EQ973775">
    <property type="protein sequence ID" value="EEF50757.1"/>
    <property type="molecule type" value="Genomic_DNA"/>
</dbReference>
<proteinExistence type="predicted"/>